<evidence type="ECO:0000256" key="3">
    <source>
        <dbReference type="ARBA" id="ARBA00022692"/>
    </source>
</evidence>
<dbReference type="PANTHER" id="PTHR31297">
    <property type="entry name" value="GLUCAN ENDO-1,6-BETA-GLUCOSIDASE B"/>
    <property type="match status" value="1"/>
</dbReference>
<comment type="subcellular location">
    <subcellularLocation>
        <location evidence="1">Cell membrane</location>
        <topology evidence="1">Single-pass type II membrane protein</topology>
    </subcellularLocation>
</comment>
<keyword evidence="2" id="KW-1003">Cell membrane</keyword>
<proteinExistence type="inferred from homology"/>
<keyword evidence="7" id="KW-0472">Membrane</keyword>
<keyword evidence="4 13" id="KW-0378">Hydrolase</keyword>
<dbReference type="PANTHER" id="PTHR31297:SF34">
    <property type="entry name" value="GLUCAN 1,3-BETA-GLUCOSIDASE 2"/>
    <property type="match status" value="1"/>
</dbReference>
<dbReference type="InterPro" id="IPR017853">
    <property type="entry name" value="GH"/>
</dbReference>
<gene>
    <name evidence="15" type="ORF">GCM10022204_37750</name>
</gene>
<keyword evidence="9 13" id="KW-0326">Glycosidase</keyword>
<protein>
    <recommendedName>
        <fullName evidence="12">Exo-1,3-beta-glucanase D</fullName>
    </recommendedName>
</protein>
<organism evidence="15 16">
    <name type="scientific">Microlunatus aurantiacus</name>
    <dbReference type="NCBI Taxonomy" id="446786"/>
    <lineage>
        <taxon>Bacteria</taxon>
        <taxon>Bacillati</taxon>
        <taxon>Actinomycetota</taxon>
        <taxon>Actinomycetes</taxon>
        <taxon>Propionibacteriales</taxon>
        <taxon>Propionibacteriaceae</taxon>
        <taxon>Microlunatus</taxon>
    </lineage>
</organism>
<evidence type="ECO:0000256" key="1">
    <source>
        <dbReference type="ARBA" id="ARBA00004401"/>
    </source>
</evidence>
<dbReference type="SUPFAM" id="SSF51445">
    <property type="entry name" value="(Trans)glycosidases"/>
    <property type="match status" value="1"/>
</dbReference>
<evidence type="ECO:0000256" key="12">
    <source>
        <dbReference type="ARBA" id="ARBA00041260"/>
    </source>
</evidence>
<dbReference type="Pfam" id="PF00150">
    <property type="entry name" value="Cellulase"/>
    <property type="match status" value="1"/>
</dbReference>
<keyword evidence="5" id="KW-0735">Signal-anchor</keyword>
<comment type="function">
    <text evidence="11">Glucosidase involved in the degradation of cellulosic biomass. Active on lichenan.</text>
</comment>
<accession>A0ABP7E6D0</accession>
<sequence length="333" mass="37948">MQQIEGDQLRGVNLGGWFVVEPWMTPALFAGTSAVDEHTLMETPHGPELIRRHRETFITEEDFAWIADHGLDLVRLPVGHWTLGGAPPYLPAVELLDAAMDWARAHGLKVLLDMHAVLGSQNGRDHSGRVGPREFYTTSQHRDDSLEALAQLAARYAEHPALWGIELVNEPTDPRIWRLWEFHHRAYRRLTEILVPGTRVVFSDGYVPWLLTGTLRGRPEFPVVLDCHFYQAFYPWDTRKSYEQHLAKARKRAKLIARLQRKQPVLVGEWSAAMDPAALVGRPESPADLARGYVDAQLDGYAATAGWCYWSYKTNTRDDWNFRHQVESGVIVL</sequence>
<keyword evidence="10" id="KW-0961">Cell wall biogenesis/degradation</keyword>
<evidence type="ECO:0000313" key="16">
    <source>
        <dbReference type="Proteomes" id="UP001500051"/>
    </source>
</evidence>
<dbReference type="Gene3D" id="3.20.20.80">
    <property type="entry name" value="Glycosidases"/>
    <property type="match status" value="1"/>
</dbReference>
<reference evidence="16" key="1">
    <citation type="journal article" date="2019" name="Int. J. Syst. Evol. Microbiol.">
        <title>The Global Catalogue of Microorganisms (GCM) 10K type strain sequencing project: providing services to taxonomists for standard genome sequencing and annotation.</title>
        <authorList>
            <consortium name="The Broad Institute Genomics Platform"/>
            <consortium name="The Broad Institute Genome Sequencing Center for Infectious Disease"/>
            <person name="Wu L."/>
            <person name="Ma J."/>
        </authorList>
    </citation>
    <scope>NUCLEOTIDE SEQUENCE [LARGE SCALE GENOMIC DNA]</scope>
    <source>
        <strain evidence="16">JCM 16548</strain>
    </source>
</reference>
<keyword evidence="8" id="KW-0325">Glycoprotein</keyword>
<evidence type="ECO:0000256" key="5">
    <source>
        <dbReference type="ARBA" id="ARBA00022968"/>
    </source>
</evidence>
<evidence type="ECO:0000313" key="15">
    <source>
        <dbReference type="EMBL" id="GAA3714928.1"/>
    </source>
</evidence>
<dbReference type="InterPro" id="IPR001547">
    <property type="entry name" value="Glyco_hydro_5"/>
</dbReference>
<comment type="similarity">
    <text evidence="13">Belongs to the glycosyl hydrolase 5 (cellulase A) family.</text>
</comment>
<dbReference type="InterPro" id="IPR050386">
    <property type="entry name" value="Glycosyl_hydrolase_5"/>
</dbReference>
<keyword evidence="16" id="KW-1185">Reference proteome</keyword>
<evidence type="ECO:0000256" key="9">
    <source>
        <dbReference type="ARBA" id="ARBA00023295"/>
    </source>
</evidence>
<evidence type="ECO:0000256" key="8">
    <source>
        <dbReference type="ARBA" id="ARBA00023180"/>
    </source>
</evidence>
<dbReference type="Proteomes" id="UP001500051">
    <property type="component" value="Unassembled WGS sequence"/>
</dbReference>
<evidence type="ECO:0000256" key="10">
    <source>
        <dbReference type="ARBA" id="ARBA00023316"/>
    </source>
</evidence>
<comment type="caution">
    <text evidence="15">The sequence shown here is derived from an EMBL/GenBank/DDBJ whole genome shotgun (WGS) entry which is preliminary data.</text>
</comment>
<dbReference type="EMBL" id="BAAAYX010000020">
    <property type="protein sequence ID" value="GAA3714928.1"/>
    <property type="molecule type" value="Genomic_DNA"/>
</dbReference>
<evidence type="ECO:0000256" key="4">
    <source>
        <dbReference type="ARBA" id="ARBA00022801"/>
    </source>
</evidence>
<keyword evidence="3" id="KW-0812">Transmembrane</keyword>
<evidence type="ECO:0000256" key="7">
    <source>
        <dbReference type="ARBA" id="ARBA00023136"/>
    </source>
</evidence>
<keyword evidence="6" id="KW-1133">Transmembrane helix</keyword>
<dbReference type="RefSeq" id="WP_344814009.1">
    <property type="nucleotide sequence ID" value="NZ_BAAAYX010000020.1"/>
</dbReference>
<feature type="domain" description="Glycoside hydrolase family 5" evidence="14">
    <location>
        <begin position="58"/>
        <end position="313"/>
    </location>
</feature>
<evidence type="ECO:0000256" key="13">
    <source>
        <dbReference type="RuleBase" id="RU361153"/>
    </source>
</evidence>
<evidence type="ECO:0000256" key="6">
    <source>
        <dbReference type="ARBA" id="ARBA00022989"/>
    </source>
</evidence>
<name>A0ABP7E6D0_9ACTN</name>
<evidence type="ECO:0000256" key="11">
    <source>
        <dbReference type="ARBA" id="ARBA00037126"/>
    </source>
</evidence>
<evidence type="ECO:0000259" key="14">
    <source>
        <dbReference type="Pfam" id="PF00150"/>
    </source>
</evidence>
<evidence type="ECO:0000256" key="2">
    <source>
        <dbReference type="ARBA" id="ARBA00022475"/>
    </source>
</evidence>